<dbReference type="PANTHER" id="PTHR48084">
    <property type="entry name" value="2-OXOGLUTARATE OXIDOREDUCTASE SUBUNIT KORB-RELATED"/>
    <property type="match status" value="1"/>
</dbReference>
<dbReference type="NCBIfam" id="NF009589">
    <property type="entry name" value="PRK13030.1"/>
    <property type="match status" value="1"/>
</dbReference>
<evidence type="ECO:0000313" key="4">
    <source>
        <dbReference type="EMBL" id="UUY04725.1"/>
    </source>
</evidence>
<dbReference type="SUPFAM" id="SSF52518">
    <property type="entry name" value="Thiamin diphosphate-binding fold (THDP-binding)"/>
    <property type="match status" value="2"/>
</dbReference>
<accession>A0ABY5PJI0</accession>
<feature type="domain" description="Pyruvate/ketoisovalerate oxidoreductase catalytic" evidence="2">
    <location>
        <begin position="709"/>
        <end position="881"/>
    </location>
</feature>
<dbReference type="InterPro" id="IPR019752">
    <property type="entry name" value="Pyrv/ketoisovalerate_OxRed_cat"/>
</dbReference>
<dbReference type="SUPFAM" id="SSF52922">
    <property type="entry name" value="TK C-terminal domain-like"/>
    <property type="match status" value="1"/>
</dbReference>
<dbReference type="Gene3D" id="3.40.920.10">
    <property type="entry name" value="Pyruvate-ferredoxin oxidoreductase, PFOR, domain III"/>
    <property type="match status" value="1"/>
</dbReference>
<dbReference type="InterPro" id="IPR046667">
    <property type="entry name" value="DUF6537"/>
</dbReference>
<dbReference type="InterPro" id="IPR051457">
    <property type="entry name" value="2-oxoacid:Fd_oxidoreductase"/>
</dbReference>
<dbReference type="PANTHER" id="PTHR48084:SF3">
    <property type="entry name" value="SUBUNIT OF PYRUVATE:FLAVODOXIN OXIDOREDUCTASE"/>
    <property type="match status" value="1"/>
</dbReference>
<dbReference type="InterPro" id="IPR002869">
    <property type="entry name" value="Pyrv_flavodox_OxRed_cen"/>
</dbReference>
<dbReference type="EMBL" id="CP088295">
    <property type="protein sequence ID" value="UUY04725.1"/>
    <property type="molecule type" value="Genomic_DNA"/>
</dbReference>
<dbReference type="Gene3D" id="3.40.50.970">
    <property type="match status" value="1"/>
</dbReference>
<dbReference type="InterPro" id="IPR029061">
    <property type="entry name" value="THDP-binding"/>
</dbReference>
<evidence type="ECO:0000259" key="2">
    <source>
        <dbReference type="Pfam" id="PF01558"/>
    </source>
</evidence>
<dbReference type="NCBIfam" id="NF009588">
    <property type="entry name" value="PRK13029.1"/>
    <property type="match status" value="1"/>
</dbReference>
<name>A0ABY5PJI0_9ACTN</name>
<feature type="domain" description="DUF6537" evidence="3">
    <location>
        <begin position="935"/>
        <end position="1124"/>
    </location>
</feature>
<dbReference type="Pfam" id="PF01558">
    <property type="entry name" value="POR"/>
    <property type="match status" value="1"/>
</dbReference>
<keyword evidence="5" id="KW-1185">Reference proteome</keyword>
<evidence type="ECO:0000313" key="5">
    <source>
        <dbReference type="Proteomes" id="UP001058860"/>
    </source>
</evidence>
<gene>
    <name evidence="4" type="ORF">LRS13_04125</name>
</gene>
<dbReference type="InterPro" id="IPR009014">
    <property type="entry name" value="Transketo_C/PFOR_II"/>
</dbReference>
<dbReference type="SUPFAM" id="SSF53323">
    <property type="entry name" value="Pyruvate-ferredoxin oxidoreductase, PFOR, domain III"/>
    <property type="match status" value="1"/>
</dbReference>
<evidence type="ECO:0000259" key="3">
    <source>
        <dbReference type="Pfam" id="PF20169"/>
    </source>
</evidence>
<sequence>MSLQDKFAATAGAVLLSGVQTLVRTTLDQRRRDRARGWNTAAYVSGYQGSPLGGVEREMRRAAVEREELGVVFAQGVNEELAATAVAGTQLLGEVGGRRHDGVTGYWFGKAPGLDRAADAIRHANVSGTAPLGGAVAWIGDDPSAKSSSVPSSSEPLCRSLHLPILAPGTVQEVRDLGLHAVALSRHAGTWAALKVVADIADATSTVDVGAITIPELEPRAAFTPATMLPPTNLVAEHDLMVERLARATAYARAAELNRIVAEPRRPRIAVVAAGVGFQSVLRAVDDLALDLDALGVRLVQLGMPWPLDRADLRRLLAGVETVFVVEDKLPFVETLVKEALYRTPEAPLVLGKEDADGRELLSPRSALGADDVARALGRILPSDELGEETRARLTLLDRAATAAPGVAPLAQRTPYFCSGCPHSTSTRAEPDQLVGVGIGCHIMVVLDSPGRRGKLLGMPQMGGEGAQWLGLAPFTDDEHFIQNLGDGTFFHSGSLAIRAAIAAGASMTFRLLHNDVVAMTGGQTPAGQMDIPALTRWLEVEGVRRTVITTPEPDGYRGVSLAANASVRSRDDLADVQRELTALGGVTVLLHDDQCATEKRRLRKRGKLAAPAQRVVINERVCEGCGDCGDTSSCLSVQPVETEFGRKTKIHQSSCNQDFSCTDGDCPSFLMVTPAKGAAHPAAPDPPAVPAPAVRVGPDVTIRMPGVGGTGVVTLSQILEMAAHIEGRHTAGVEQIGLAQKGGPVLSDLRISVAPISGQLRATAGSVDVLLGLDALGAAAPATLAMCDPARTMAVLNTADVPTAAMVTDARVPFSHAGRAVRRVRAATRELHALDALALSERLFGDHMPANMILVGAAFQHGLLPLSELAIERAIELNGAAVDTTSAAFRWGRAIAADPAGVAAALAPPAAAPPAPLPAALRDQLDGRAVTGELRRLLEIRLAELIAYQDEALATGYLQDVLRVLATERLRTPGSTRVTEAYVRGLFKLLAAKDEYEVARLHAASVPADAERVEILLHPPVLRALGLRRKLRLNGRWAFPMLRLLARGKRLRGTWLDPFGRAEVRRVERELPGEYRDLVDAALAQLSFDTAAWVEEIADLPDLIRGYEEIKLRNVELFRERAAALLAEPPAAPALAIVRSTPAAGTVEPGWTRSTPARRA</sequence>
<evidence type="ECO:0000256" key="1">
    <source>
        <dbReference type="ARBA" id="ARBA00023002"/>
    </source>
</evidence>
<keyword evidence="1" id="KW-0560">Oxidoreductase</keyword>
<proteinExistence type="predicted"/>
<dbReference type="InterPro" id="IPR002880">
    <property type="entry name" value="Pyrv_Fd/Flavodoxin_OxRdtase_N"/>
</dbReference>
<dbReference type="Proteomes" id="UP001058860">
    <property type="component" value="Chromosome"/>
</dbReference>
<protein>
    <submittedName>
        <fullName evidence="4">Indolepyruvate ferredoxin oxidoreductase family protein</fullName>
    </submittedName>
</protein>
<reference evidence="5" key="1">
    <citation type="submission" date="2021-11" db="EMBL/GenBank/DDBJ databases">
        <title>Cultivation dependent microbiological survey of springs from the worlds oldest radium mine currently devoted to the extraction of radon-saturated water.</title>
        <authorList>
            <person name="Kapinusova G."/>
            <person name="Smrhova T."/>
            <person name="Strejcek M."/>
            <person name="Suman J."/>
            <person name="Jani K."/>
            <person name="Pajer P."/>
            <person name="Uhlik O."/>
        </authorList>
    </citation>
    <scope>NUCLEOTIDE SEQUENCE [LARGE SCALE GENOMIC DNA]</scope>
    <source>
        <strain evidence="5">J379</strain>
    </source>
</reference>
<organism evidence="4 5">
    <name type="scientific">Svornostia abyssi</name>
    <dbReference type="NCBI Taxonomy" id="2898438"/>
    <lineage>
        <taxon>Bacteria</taxon>
        <taxon>Bacillati</taxon>
        <taxon>Actinomycetota</taxon>
        <taxon>Thermoleophilia</taxon>
        <taxon>Solirubrobacterales</taxon>
        <taxon>Baekduiaceae</taxon>
        <taxon>Svornostia</taxon>
    </lineage>
</organism>
<dbReference type="CDD" id="cd07034">
    <property type="entry name" value="TPP_PYR_PFOR_IOR-alpha_like"/>
    <property type="match status" value="1"/>
</dbReference>
<dbReference type="Pfam" id="PF20169">
    <property type="entry name" value="DUF6537"/>
    <property type="match status" value="1"/>
</dbReference>